<dbReference type="InterPro" id="IPR018097">
    <property type="entry name" value="EGF_Ca-bd_CS"/>
</dbReference>
<dbReference type="PROSITE" id="PS50011">
    <property type="entry name" value="PROTEIN_KINASE_DOM"/>
    <property type="match status" value="1"/>
</dbReference>
<evidence type="ECO:0000256" key="3">
    <source>
        <dbReference type="ARBA" id="ARBA00022536"/>
    </source>
</evidence>
<keyword evidence="4" id="KW-0808">Transferase</keyword>
<keyword evidence="6 16" id="KW-0732">Signal</keyword>
<dbReference type="InterPro" id="IPR045274">
    <property type="entry name" value="WAK-like"/>
</dbReference>
<dbReference type="CDD" id="cd00054">
    <property type="entry name" value="EGF_CA"/>
    <property type="match status" value="1"/>
</dbReference>
<proteinExistence type="predicted"/>
<dbReference type="AlphaFoldDB" id="A0A833VGM8"/>
<dbReference type="GO" id="GO:0004674">
    <property type="term" value="F:protein serine/threonine kinase activity"/>
    <property type="evidence" value="ECO:0007669"/>
    <property type="project" value="UniProtKB-KW"/>
</dbReference>
<dbReference type="InterPro" id="IPR001881">
    <property type="entry name" value="EGF-like_Ca-bd_dom"/>
</dbReference>
<feature type="domain" description="Protein kinase" evidence="17">
    <location>
        <begin position="377"/>
        <end position="661"/>
    </location>
</feature>
<dbReference type="GO" id="GO:0005886">
    <property type="term" value="C:plasma membrane"/>
    <property type="evidence" value="ECO:0007669"/>
    <property type="project" value="TreeGrafter"/>
</dbReference>
<evidence type="ECO:0000256" key="11">
    <source>
        <dbReference type="ARBA" id="ARBA00023136"/>
    </source>
</evidence>
<dbReference type="InterPro" id="IPR008271">
    <property type="entry name" value="Ser/Thr_kinase_AS"/>
</dbReference>
<dbReference type="OrthoDB" id="4062651at2759"/>
<evidence type="ECO:0000256" key="14">
    <source>
        <dbReference type="PROSITE-ProRule" id="PRU10141"/>
    </source>
</evidence>
<dbReference type="SUPFAM" id="SSF56112">
    <property type="entry name" value="Protein kinase-like (PK-like)"/>
    <property type="match status" value="1"/>
</dbReference>
<dbReference type="FunFam" id="1.10.510.10:FF:000084">
    <property type="entry name" value="Wall-associated receptor kinase 2"/>
    <property type="match status" value="1"/>
</dbReference>
<organism evidence="18 19">
    <name type="scientific">Carex littledalei</name>
    <dbReference type="NCBI Taxonomy" id="544730"/>
    <lineage>
        <taxon>Eukaryota</taxon>
        <taxon>Viridiplantae</taxon>
        <taxon>Streptophyta</taxon>
        <taxon>Embryophyta</taxon>
        <taxon>Tracheophyta</taxon>
        <taxon>Spermatophyta</taxon>
        <taxon>Magnoliopsida</taxon>
        <taxon>Liliopsida</taxon>
        <taxon>Poales</taxon>
        <taxon>Cyperaceae</taxon>
        <taxon>Cyperoideae</taxon>
        <taxon>Cariceae</taxon>
        <taxon>Carex</taxon>
        <taxon>Carex subgen. Euthyceras</taxon>
    </lineage>
</organism>
<evidence type="ECO:0000256" key="5">
    <source>
        <dbReference type="ARBA" id="ARBA00022692"/>
    </source>
</evidence>
<name>A0A833VGM8_9POAL</name>
<dbReference type="PROSITE" id="PS00107">
    <property type="entry name" value="PROTEIN_KINASE_ATP"/>
    <property type="match status" value="1"/>
</dbReference>
<comment type="subcellular location">
    <subcellularLocation>
        <location evidence="1">Membrane</location>
        <topology evidence="1">Single-pass type I membrane protein</topology>
    </subcellularLocation>
</comment>
<dbReference type="GO" id="GO:0007166">
    <property type="term" value="P:cell surface receptor signaling pathway"/>
    <property type="evidence" value="ECO:0007669"/>
    <property type="project" value="InterPro"/>
</dbReference>
<keyword evidence="13" id="KW-0325">Glycoprotein</keyword>
<evidence type="ECO:0000256" key="15">
    <source>
        <dbReference type="SAM" id="Phobius"/>
    </source>
</evidence>
<dbReference type="InterPro" id="IPR025287">
    <property type="entry name" value="WAK_GUB"/>
</dbReference>
<dbReference type="PANTHER" id="PTHR27005">
    <property type="entry name" value="WALL-ASSOCIATED RECEPTOR KINASE-LIKE 21"/>
    <property type="match status" value="1"/>
</dbReference>
<feature type="chain" id="PRO_5033045515" evidence="16">
    <location>
        <begin position="31"/>
        <end position="697"/>
    </location>
</feature>
<dbReference type="PANTHER" id="PTHR27005:SF283">
    <property type="entry name" value="OS02G0633066 PROTEIN"/>
    <property type="match status" value="1"/>
</dbReference>
<feature type="signal peptide" evidence="16">
    <location>
        <begin position="1"/>
        <end position="30"/>
    </location>
</feature>
<keyword evidence="7 14" id="KW-0547">Nucleotide-binding</keyword>
<dbReference type="Gene3D" id="1.10.510.10">
    <property type="entry name" value="Transferase(Phosphotransferase) domain 1"/>
    <property type="match status" value="1"/>
</dbReference>
<keyword evidence="12" id="KW-1015">Disulfide bond</keyword>
<comment type="caution">
    <text evidence="18">The sequence shown here is derived from an EMBL/GenBank/DDBJ whole genome shotgun (WGS) entry which is preliminary data.</text>
</comment>
<dbReference type="Pfam" id="PF13947">
    <property type="entry name" value="GUB_WAK_bind"/>
    <property type="match status" value="1"/>
</dbReference>
<keyword evidence="3" id="KW-0245">EGF-like domain</keyword>
<dbReference type="GO" id="GO:0005509">
    <property type="term" value="F:calcium ion binding"/>
    <property type="evidence" value="ECO:0007669"/>
    <property type="project" value="InterPro"/>
</dbReference>
<keyword evidence="9 14" id="KW-0067">ATP-binding</keyword>
<gene>
    <name evidence="18" type="ORF">FCM35_KLT10496</name>
</gene>
<dbReference type="InterPro" id="IPR049883">
    <property type="entry name" value="NOTCH1_EGF-like"/>
</dbReference>
<evidence type="ECO:0000313" key="18">
    <source>
        <dbReference type="EMBL" id="KAF3325425.1"/>
    </source>
</evidence>
<keyword evidence="19" id="KW-1185">Reference proteome</keyword>
<keyword evidence="18" id="KW-0675">Receptor</keyword>
<keyword evidence="8 18" id="KW-0418">Kinase</keyword>
<evidence type="ECO:0000256" key="1">
    <source>
        <dbReference type="ARBA" id="ARBA00004479"/>
    </source>
</evidence>
<evidence type="ECO:0000313" key="19">
    <source>
        <dbReference type="Proteomes" id="UP000623129"/>
    </source>
</evidence>
<keyword evidence="10 15" id="KW-1133">Transmembrane helix</keyword>
<dbReference type="InterPro" id="IPR011009">
    <property type="entry name" value="Kinase-like_dom_sf"/>
</dbReference>
<dbReference type="Proteomes" id="UP000623129">
    <property type="component" value="Unassembled WGS sequence"/>
</dbReference>
<protein>
    <submittedName>
        <fullName evidence="18">Wall-associated receptor kinase 5</fullName>
    </submittedName>
</protein>
<dbReference type="PROSITE" id="PS01187">
    <property type="entry name" value="EGF_CA"/>
    <property type="match status" value="1"/>
</dbReference>
<sequence>MASPLVKAQFLVYLALIKCLMIILPNTVTASEFPTSLPGCPNKCGNITIPYPFGTLPGCYRDGFSLTCNHSFSPPKPFLGKTNVQVLNYIGYDCYNNTVNVNSTRPWNNITSLKPFLFSSRRNKFTAIGCYTLAYISSGQAIPQGLNYYQVEWGSNTNQVSSFNPCSYAALVQEDWYNFTVQDLQGFGFYEKNKDYVPIVIDWAIRENGTCRSNVEHSSNPACLSTNSGCNNTTNGKGYICKCLPGFEGNPYLPNGCTDIDECEFKDVDVCKDSGTCSNTQGSYNCIPDKSRYSARVLCLIIALGFAIGFSILLLYFATVKRIKLLEKRKEEKLKQKYFIQNRGLLLEQSLISSPEDTTQKMRILGLHELEKATNKFDTALIIGRGGHGEVYKGILSDQRVVAIKRSKIVDQAEIDQFINEVVILSQVNHRNVVKLYGCCLETEVPLLAYEFISNGTLFNHLHVVEHCSLTWRHRLRITLEAAGAIFYLHSSVSISVLHRDIKSSNILLDDYFTAKVSDFGTSRSVQIDQTGITTAIQGTIGYLDPEYYCTGRLTQKSDVYSFGVILAELLTRERPLLSSRKFEGSSLIAYFRSAMKENRLFEILDPQVVNEGHRTELEAVAKLAEMCLRMKGEERPTMKEVEIRLEVLWRSNQQQKHPWTSMTSQSMEDRQLMLPDHYTTGNESTLQCSFEQELPS</sequence>
<dbReference type="Pfam" id="PF00069">
    <property type="entry name" value="Pkinase"/>
    <property type="match status" value="1"/>
</dbReference>
<evidence type="ECO:0000256" key="13">
    <source>
        <dbReference type="ARBA" id="ARBA00023180"/>
    </source>
</evidence>
<accession>A0A833VGM8</accession>
<evidence type="ECO:0000256" key="7">
    <source>
        <dbReference type="ARBA" id="ARBA00022741"/>
    </source>
</evidence>
<evidence type="ECO:0000256" key="16">
    <source>
        <dbReference type="SAM" id="SignalP"/>
    </source>
</evidence>
<evidence type="ECO:0000256" key="9">
    <source>
        <dbReference type="ARBA" id="ARBA00022840"/>
    </source>
</evidence>
<dbReference type="CDD" id="cd14066">
    <property type="entry name" value="STKc_IRAK"/>
    <property type="match status" value="1"/>
</dbReference>
<dbReference type="PROSITE" id="PS00108">
    <property type="entry name" value="PROTEIN_KINASE_ST"/>
    <property type="match status" value="1"/>
</dbReference>
<dbReference type="InterPro" id="IPR017441">
    <property type="entry name" value="Protein_kinase_ATP_BS"/>
</dbReference>
<dbReference type="GO" id="GO:0005524">
    <property type="term" value="F:ATP binding"/>
    <property type="evidence" value="ECO:0007669"/>
    <property type="project" value="UniProtKB-UniRule"/>
</dbReference>
<dbReference type="GO" id="GO:0030247">
    <property type="term" value="F:polysaccharide binding"/>
    <property type="evidence" value="ECO:0007669"/>
    <property type="project" value="InterPro"/>
</dbReference>
<evidence type="ECO:0000259" key="17">
    <source>
        <dbReference type="PROSITE" id="PS50011"/>
    </source>
</evidence>
<dbReference type="Gene3D" id="3.30.200.20">
    <property type="entry name" value="Phosphorylase Kinase, domain 1"/>
    <property type="match status" value="1"/>
</dbReference>
<feature type="transmembrane region" description="Helical" evidence="15">
    <location>
        <begin position="293"/>
        <end position="320"/>
    </location>
</feature>
<evidence type="ECO:0000256" key="12">
    <source>
        <dbReference type="ARBA" id="ARBA00023157"/>
    </source>
</evidence>
<feature type="binding site" evidence="14">
    <location>
        <position position="405"/>
    </location>
    <ligand>
        <name>ATP</name>
        <dbReference type="ChEBI" id="CHEBI:30616"/>
    </ligand>
</feature>
<dbReference type="EMBL" id="SWLB01000020">
    <property type="protein sequence ID" value="KAF3325425.1"/>
    <property type="molecule type" value="Genomic_DNA"/>
</dbReference>
<evidence type="ECO:0000256" key="10">
    <source>
        <dbReference type="ARBA" id="ARBA00022989"/>
    </source>
</evidence>
<dbReference type="SMART" id="SM00179">
    <property type="entry name" value="EGF_CA"/>
    <property type="match status" value="1"/>
</dbReference>
<dbReference type="Pfam" id="PF07645">
    <property type="entry name" value="EGF_CA"/>
    <property type="match status" value="1"/>
</dbReference>
<keyword evidence="5 15" id="KW-0812">Transmembrane</keyword>
<evidence type="ECO:0000256" key="8">
    <source>
        <dbReference type="ARBA" id="ARBA00022777"/>
    </source>
</evidence>
<dbReference type="InterPro" id="IPR000719">
    <property type="entry name" value="Prot_kinase_dom"/>
</dbReference>
<evidence type="ECO:0000256" key="6">
    <source>
        <dbReference type="ARBA" id="ARBA00022729"/>
    </source>
</evidence>
<keyword evidence="2" id="KW-0723">Serine/threonine-protein kinase</keyword>
<dbReference type="FunFam" id="3.30.200.20:FF:000043">
    <property type="entry name" value="Wall-associated receptor kinase 2"/>
    <property type="match status" value="1"/>
</dbReference>
<evidence type="ECO:0000256" key="2">
    <source>
        <dbReference type="ARBA" id="ARBA00022527"/>
    </source>
</evidence>
<dbReference type="SMART" id="SM00220">
    <property type="entry name" value="S_TKc"/>
    <property type="match status" value="1"/>
</dbReference>
<keyword evidence="11 15" id="KW-0472">Membrane</keyword>
<dbReference type="Gene3D" id="2.10.25.10">
    <property type="entry name" value="Laminin"/>
    <property type="match status" value="2"/>
</dbReference>
<evidence type="ECO:0000256" key="4">
    <source>
        <dbReference type="ARBA" id="ARBA00022679"/>
    </source>
</evidence>
<reference evidence="18" key="1">
    <citation type="submission" date="2020-01" db="EMBL/GenBank/DDBJ databases">
        <title>Genome sequence of Kobresia littledalei, the first chromosome-level genome in the family Cyperaceae.</title>
        <authorList>
            <person name="Qu G."/>
        </authorList>
    </citation>
    <scope>NUCLEOTIDE SEQUENCE</scope>
    <source>
        <strain evidence="18">C.B.Clarke</strain>
        <tissue evidence="18">Leaf</tissue>
    </source>
</reference>